<dbReference type="AlphaFoldDB" id="A0A4Y8AT69"/>
<name>A0A4Y8AT69_9FLAO</name>
<feature type="domain" description="Putative auto-transporter adhesin head GIN" evidence="2">
    <location>
        <begin position="27"/>
        <end position="207"/>
    </location>
</feature>
<feature type="chain" id="PRO_5021291828" evidence="1">
    <location>
        <begin position="18"/>
        <end position="224"/>
    </location>
</feature>
<evidence type="ECO:0000259" key="2">
    <source>
        <dbReference type="Pfam" id="PF10988"/>
    </source>
</evidence>
<comment type="caution">
    <text evidence="3">The sequence shown here is derived from an EMBL/GenBank/DDBJ whole genome shotgun (WGS) entry which is preliminary data.</text>
</comment>
<keyword evidence="4" id="KW-1185">Reference proteome</keyword>
<feature type="signal peptide" evidence="1">
    <location>
        <begin position="1"/>
        <end position="17"/>
    </location>
</feature>
<evidence type="ECO:0000313" key="3">
    <source>
        <dbReference type="EMBL" id="TEW73888.1"/>
    </source>
</evidence>
<dbReference type="Gene3D" id="2.160.20.120">
    <property type="match status" value="1"/>
</dbReference>
<proteinExistence type="predicted"/>
<evidence type="ECO:0000256" key="1">
    <source>
        <dbReference type="SAM" id="SignalP"/>
    </source>
</evidence>
<keyword evidence="1" id="KW-0732">Signal</keyword>
<organism evidence="3 4">
    <name type="scientific">Gramella jeungdoensis</name>
    <dbReference type="NCBI Taxonomy" id="708091"/>
    <lineage>
        <taxon>Bacteria</taxon>
        <taxon>Pseudomonadati</taxon>
        <taxon>Bacteroidota</taxon>
        <taxon>Flavobacteriia</taxon>
        <taxon>Flavobacteriales</taxon>
        <taxon>Flavobacteriaceae</taxon>
        <taxon>Christiangramia</taxon>
    </lineage>
</organism>
<dbReference type="Pfam" id="PF10988">
    <property type="entry name" value="DUF2807"/>
    <property type="match status" value="1"/>
</dbReference>
<dbReference type="RefSeq" id="WP_134248287.1">
    <property type="nucleotide sequence ID" value="NZ_SNQI01000003.1"/>
</dbReference>
<protein>
    <submittedName>
        <fullName evidence="3">DUF2807 domain-containing protein</fullName>
    </submittedName>
</protein>
<dbReference type="InterPro" id="IPR021255">
    <property type="entry name" value="DUF2807"/>
</dbReference>
<dbReference type="OrthoDB" id="704821at2"/>
<evidence type="ECO:0000313" key="4">
    <source>
        <dbReference type="Proteomes" id="UP000298517"/>
    </source>
</evidence>
<dbReference type="EMBL" id="SNQI01000003">
    <property type="protein sequence ID" value="TEW73888.1"/>
    <property type="molecule type" value="Genomic_DNA"/>
</dbReference>
<sequence>MKKLLVLIVLITTVGFAQEKITTKLGDFHTVKVYNGLTVELQQSETSKIEITGSQSKDVSIKNANGVLKIRLHFPDSFTAEDVKIVLYYNKNIDVLDANEGGTIFSDATIKQQHIVVKVQEGAKIYLAVDTKHLTVKSVSGGIIELTGVTENQNIEATTGGIYNAFELQSKQTIVTSASGANVEVKTSEILDAKVRFGGNIYYKGTPEVLKTKKVIGGVIKDKN</sequence>
<accession>A0A4Y8AT69</accession>
<gene>
    <name evidence="3" type="ORF">E2488_10445</name>
</gene>
<dbReference type="Proteomes" id="UP000298517">
    <property type="component" value="Unassembled WGS sequence"/>
</dbReference>
<reference evidence="3 4" key="1">
    <citation type="journal article" date="2011" name="J. Microbiol.">
        <title>Gramella jeungdoensis sp. nov., isolated from a solar saltern in Korea.</title>
        <authorList>
            <person name="Joung Y."/>
            <person name="Kim H."/>
            <person name="Jang T."/>
            <person name="Ahn T.S."/>
            <person name="Joh K."/>
        </authorList>
    </citation>
    <scope>NUCLEOTIDE SEQUENCE [LARGE SCALE GENOMIC DNA]</scope>
    <source>
        <strain evidence="3 4">KCTC 23123</strain>
    </source>
</reference>